<dbReference type="InterPro" id="IPR013221">
    <property type="entry name" value="Mur_ligase_cen"/>
</dbReference>
<dbReference type="InterPro" id="IPR004101">
    <property type="entry name" value="Mur_ligase_C"/>
</dbReference>
<dbReference type="InterPro" id="IPR036565">
    <property type="entry name" value="Mur-like_cat_sf"/>
</dbReference>
<dbReference type="SUPFAM" id="SSF63418">
    <property type="entry name" value="MurE/MurF N-terminal domain"/>
    <property type="match status" value="1"/>
</dbReference>
<keyword evidence="8 10" id="KW-0131">Cell cycle</keyword>
<name>A0ABR9B7F7_9RHOO</name>
<dbReference type="Pfam" id="PF08245">
    <property type="entry name" value="Mur_ligase_M"/>
    <property type="match status" value="1"/>
</dbReference>
<evidence type="ECO:0000256" key="3">
    <source>
        <dbReference type="ARBA" id="ARBA00022618"/>
    </source>
</evidence>
<dbReference type="InterPro" id="IPR035911">
    <property type="entry name" value="MurE/MurF_N"/>
</dbReference>
<evidence type="ECO:0000313" key="15">
    <source>
        <dbReference type="EMBL" id="MBD8501352.1"/>
    </source>
</evidence>
<reference evidence="16" key="1">
    <citation type="submission" date="2023-07" db="EMBL/GenBank/DDBJ databases">
        <title>Thauera sp. CAU 1555 isolated from sand of Yaerae Beach.</title>
        <authorList>
            <person name="Kim W."/>
        </authorList>
    </citation>
    <scope>NUCLEOTIDE SEQUENCE [LARGE SCALE GENOMIC DNA]</scope>
    <source>
        <strain evidence="16">CAU 1555</strain>
    </source>
</reference>
<dbReference type="Gene3D" id="3.40.1190.10">
    <property type="entry name" value="Mur-like, catalytic domain"/>
    <property type="match status" value="1"/>
</dbReference>
<dbReference type="SUPFAM" id="SSF53244">
    <property type="entry name" value="MurD-like peptide ligases, peptide-binding domain"/>
    <property type="match status" value="1"/>
</dbReference>
<dbReference type="InterPro" id="IPR005863">
    <property type="entry name" value="UDP-N-AcMur_synth"/>
</dbReference>
<organism evidence="15 16">
    <name type="scientific">Thauera sedimentorum</name>
    <dbReference type="NCBI Taxonomy" id="2767595"/>
    <lineage>
        <taxon>Bacteria</taxon>
        <taxon>Pseudomonadati</taxon>
        <taxon>Pseudomonadota</taxon>
        <taxon>Betaproteobacteria</taxon>
        <taxon>Rhodocyclales</taxon>
        <taxon>Zoogloeaceae</taxon>
        <taxon>Thauera</taxon>
    </lineage>
</organism>
<keyword evidence="6 10" id="KW-0133">Cell shape</keyword>
<comment type="function">
    <text evidence="10 11">Involved in cell wall formation. Catalyzes the final step in the synthesis of UDP-N-acetylmuramoyl-pentapeptide, the precursor of murein.</text>
</comment>
<evidence type="ECO:0000256" key="5">
    <source>
        <dbReference type="ARBA" id="ARBA00022840"/>
    </source>
</evidence>
<evidence type="ECO:0000256" key="8">
    <source>
        <dbReference type="ARBA" id="ARBA00023306"/>
    </source>
</evidence>
<keyword evidence="1 10" id="KW-0963">Cytoplasm</keyword>
<proteinExistence type="inferred from homology"/>
<dbReference type="EMBL" id="JACYTO010000001">
    <property type="protein sequence ID" value="MBD8501352.1"/>
    <property type="molecule type" value="Genomic_DNA"/>
</dbReference>
<comment type="subcellular location">
    <subcellularLocation>
        <location evidence="10 11">Cytoplasm</location>
    </subcellularLocation>
</comment>
<evidence type="ECO:0000256" key="4">
    <source>
        <dbReference type="ARBA" id="ARBA00022741"/>
    </source>
</evidence>
<dbReference type="PANTHER" id="PTHR43024">
    <property type="entry name" value="UDP-N-ACETYLMURAMOYL-TRIPEPTIDE--D-ALANYL-D-ALANINE LIGASE"/>
    <property type="match status" value="1"/>
</dbReference>
<keyword evidence="16" id="KW-1185">Reference proteome</keyword>
<dbReference type="HAMAP" id="MF_02019">
    <property type="entry name" value="MurF"/>
    <property type="match status" value="1"/>
</dbReference>
<dbReference type="Pfam" id="PF02875">
    <property type="entry name" value="Mur_ligase_C"/>
    <property type="match status" value="1"/>
</dbReference>
<dbReference type="RefSeq" id="WP_187716216.1">
    <property type="nucleotide sequence ID" value="NZ_JACTAH010000001.1"/>
</dbReference>
<keyword evidence="7 10" id="KW-0573">Peptidoglycan synthesis</keyword>
<dbReference type="Pfam" id="PF01225">
    <property type="entry name" value="Mur_ligase"/>
    <property type="match status" value="1"/>
</dbReference>
<gene>
    <name evidence="10" type="primary">murF</name>
    <name evidence="15" type="ORF">IFO67_00455</name>
</gene>
<evidence type="ECO:0000259" key="14">
    <source>
        <dbReference type="Pfam" id="PF08245"/>
    </source>
</evidence>
<dbReference type="PANTHER" id="PTHR43024:SF1">
    <property type="entry name" value="UDP-N-ACETYLMURAMOYL-TRIPEPTIDE--D-ALANYL-D-ALANINE LIGASE"/>
    <property type="match status" value="1"/>
</dbReference>
<sequence>MMLLQDAARALEGRATGVARFTCVGTDSRDIRAGQLFVALRGERFDGHDFVAAAAEAGAVAALVDSRWAAGHDPAPLPLLVVDDTRLALGRLAAHWRSRFDIPVLGVTGSNGKTTVKDMCAAILRAQAVSDGAGEDAVLATAGNLNNDIGLPLTLLALRDGHRAAVVEMGMNHPGEIAYLTHIARPTVAIVNNAQRAHLQGMGSVAEVAREKGTIYEGLGSGGVAVINADDPHAAYWRDLNVGRRVVAFALCHPADVVGRCVLHGLGCHIELSTPDGVAGFELQVPGEHNARNAVGAAAACLAAGASLASVVAGLSAYAGTRGRLQRRPGPNGAVVLDDSYNANPDSVRAGIEVLASTPGRKILVLGDMGEIGQTSAQVHDEIGGYAKSKGVDALYALGEMSAVAARNFGDGGSHFASVDALVEALVPALDADTVVLVKGSRFMRMERVAERLAAPPAAAGKQENDNDAA</sequence>
<feature type="domain" description="Mur ligase central" evidence="14">
    <location>
        <begin position="107"/>
        <end position="301"/>
    </location>
</feature>
<evidence type="ECO:0000256" key="10">
    <source>
        <dbReference type="HAMAP-Rule" id="MF_02019"/>
    </source>
</evidence>
<evidence type="ECO:0000256" key="7">
    <source>
        <dbReference type="ARBA" id="ARBA00022984"/>
    </source>
</evidence>
<keyword evidence="9 10" id="KW-0961">Cell wall biogenesis/degradation</keyword>
<accession>A0ABR9B7F7</accession>
<keyword evidence="2 10" id="KW-0436">Ligase</keyword>
<evidence type="ECO:0000256" key="11">
    <source>
        <dbReference type="RuleBase" id="RU004136"/>
    </source>
</evidence>
<evidence type="ECO:0000313" key="16">
    <source>
        <dbReference type="Proteomes" id="UP000603602"/>
    </source>
</evidence>
<evidence type="ECO:0000256" key="6">
    <source>
        <dbReference type="ARBA" id="ARBA00022960"/>
    </source>
</evidence>
<dbReference type="Gene3D" id="3.90.190.20">
    <property type="entry name" value="Mur ligase, C-terminal domain"/>
    <property type="match status" value="1"/>
</dbReference>
<evidence type="ECO:0000259" key="13">
    <source>
        <dbReference type="Pfam" id="PF02875"/>
    </source>
</evidence>
<dbReference type="GO" id="GO:0016874">
    <property type="term" value="F:ligase activity"/>
    <property type="evidence" value="ECO:0007669"/>
    <property type="project" value="UniProtKB-KW"/>
</dbReference>
<evidence type="ECO:0000256" key="2">
    <source>
        <dbReference type="ARBA" id="ARBA00022598"/>
    </source>
</evidence>
<dbReference type="Gene3D" id="3.40.1390.10">
    <property type="entry name" value="MurE/MurF, N-terminal domain"/>
    <property type="match status" value="1"/>
</dbReference>
<evidence type="ECO:0000256" key="9">
    <source>
        <dbReference type="ARBA" id="ARBA00023316"/>
    </source>
</evidence>
<evidence type="ECO:0000259" key="12">
    <source>
        <dbReference type="Pfam" id="PF01225"/>
    </source>
</evidence>
<comment type="similarity">
    <text evidence="10">Belongs to the MurCDEF family. MurF subfamily.</text>
</comment>
<dbReference type="SUPFAM" id="SSF53623">
    <property type="entry name" value="MurD-like peptide ligases, catalytic domain"/>
    <property type="match status" value="1"/>
</dbReference>
<dbReference type="InterPro" id="IPR036615">
    <property type="entry name" value="Mur_ligase_C_dom_sf"/>
</dbReference>
<comment type="caution">
    <text evidence="15">The sequence shown here is derived from an EMBL/GenBank/DDBJ whole genome shotgun (WGS) entry which is preliminary data.</text>
</comment>
<dbReference type="EC" id="6.3.2.10" evidence="10 11"/>
<dbReference type="InterPro" id="IPR000713">
    <property type="entry name" value="Mur_ligase_N"/>
</dbReference>
<protein>
    <recommendedName>
        <fullName evidence="10 11">UDP-N-acetylmuramoyl-tripeptide--D-alanyl-D-alanine ligase</fullName>
        <ecNumber evidence="10 11">6.3.2.10</ecNumber>
    </recommendedName>
    <alternativeName>
        <fullName evidence="10">D-alanyl-D-alanine-adding enzyme</fullName>
    </alternativeName>
</protein>
<feature type="binding site" evidence="10">
    <location>
        <begin position="109"/>
        <end position="115"/>
    </location>
    <ligand>
        <name>ATP</name>
        <dbReference type="ChEBI" id="CHEBI:30616"/>
    </ligand>
</feature>
<feature type="domain" description="Mur ligase N-terminal catalytic" evidence="12">
    <location>
        <begin position="21"/>
        <end position="96"/>
    </location>
</feature>
<dbReference type="NCBIfam" id="TIGR01143">
    <property type="entry name" value="murF"/>
    <property type="match status" value="1"/>
</dbReference>
<comment type="catalytic activity">
    <reaction evidence="10 11">
        <text>D-alanyl-D-alanine + UDP-N-acetyl-alpha-D-muramoyl-L-alanyl-gamma-D-glutamyl-meso-2,6-diaminopimelate + ATP = UDP-N-acetyl-alpha-D-muramoyl-L-alanyl-gamma-D-glutamyl-meso-2,6-diaminopimeloyl-D-alanyl-D-alanine + ADP + phosphate + H(+)</text>
        <dbReference type="Rhea" id="RHEA:28374"/>
        <dbReference type="ChEBI" id="CHEBI:15378"/>
        <dbReference type="ChEBI" id="CHEBI:30616"/>
        <dbReference type="ChEBI" id="CHEBI:43474"/>
        <dbReference type="ChEBI" id="CHEBI:57822"/>
        <dbReference type="ChEBI" id="CHEBI:61386"/>
        <dbReference type="ChEBI" id="CHEBI:83905"/>
        <dbReference type="ChEBI" id="CHEBI:456216"/>
        <dbReference type="EC" id="6.3.2.10"/>
    </reaction>
</comment>
<comment type="pathway">
    <text evidence="10 11">Cell wall biogenesis; peptidoglycan biosynthesis.</text>
</comment>
<dbReference type="Proteomes" id="UP000603602">
    <property type="component" value="Unassembled WGS sequence"/>
</dbReference>
<keyword evidence="5 10" id="KW-0067">ATP-binding</keyword>
<dbReference type="InterPro" id="IPR051046">
    <property type="entry name" value="MurCDEF_CellWall_CoF430Synth"/>
</dbReference>
<feature type="domain" description="Mur ligase C-terminal" evidence="13">
    <location>
        <begin position="323"/>
        <end position="442"/>
    </location>
</feature>
<keyword evidence="3 10" id="KW-0132">Cell division</keyword>
<evidence type="ECO:0000256" key="1">
    <source>
        <dbReference type="ARBA" id="ARBA00022490"/>
    </source>
</evidence>
<keyword evidence="4 10" id="KW-0547">Nucleotide-binding</keyword>